<organism evidence="1 2">
    <name type="scientific">Roseivirga seohaensis subsp. aquiponti</name>
    <dbReference type="NCBI Taxonomy" id="1566026"/>
    <lineage>
        <taxon>Bacteria</taxon>
        <taxon>Pseudomonadati</taxon>
        <taxon>Bacteroidota</taxon>
        <taxon>Cytophagia</taxon>
        <taxon>Cytophagales</taxon>
        <taxon>Roseivirgaceae</taxon>
        <taxon>Roseivirga</taxon>
    </lineage>
</organism>
<dbReference type="PANTHER" id="PTHR36452">
    <property type="entry name" value="CHROMOSOME 12, WHOLE GENOME SHOTGUN SEQUENCE"/>
    <property type="match status" value="1"/>
</dbReference>
<dbReference type="InterPro" id="IPR012808">
    <property type="entry name" value="CHP02453"/>
</dbReference>
<dbReference type="PANTHER" id="PTHR36452:SF1">
    <property type="entry name" value="DUF2461 DOMAIN-CONTAINING PROTEIN"/>
    <property type="match status" value="1"/>
</dbReference>
<reference evidence="2" key="1">
    <citation type="submission" date="2014-11" db="EMBL/GenBank/DDBJ databases">
        <title>Genome sequencing of Roseivirga sp. D-25.</title>
        <authorList>
            <person name="Selvaratnam C."/>
            <person name="Thevarajoo S."/>
            <person name="Goh K.M."/>
            <person name="Eee R."/>
            <person name="Chan K.-G."/>
            <person name="Chong C.S."/>
        </authorList>
    </citation>
    <scope>NUCLEOTIDE SEQUENCE [LARGE SCALE GENOMIC DNA]</scope>
    <source>
        <strain evidence="2">D-25</strain>
    </source>
</reference>
<proteinExistence type="predicted"/>
<dbReference type="Pfam" id="PF09365">
    <property type="entry name" value="DUF2461"/>
    <property type="match status" value="1"/>
</dbReference>
<accession>A0A0L8AHA5</accession>
<dbReference type="PIRSF" id="PIRSF028451">
    <property type="entry name" value="UCP028451"/>
    <property type="match status" value="1"/>
</dbReference>
<sequence length="231" mass="26232">MNISPSNFSFLKKLSENNNREWFTANKKEYEQAHENAISVADALLSGLSEHDQITTPTGKKSLMRIYRDVRFSKDKSPYNPRWAGSFNRSKPALRGGYYFHLQPGGNTVVGGGFYQPNADDIKLIRDHIAMDDEPLRKVISDPKFIKTFGGLQGEQLKTAPKGFEKDHPSIDLLRYKSMYVFKSFSDKEVTSPDFVENALSVFLALRPFFDVMTEYLTTDLNGISLIENQA</sequence>
<dbReference type="PATRIC" id="fig|1566026.4.peg.1450"/>
<dbReference type="AlphaFoldDB" id="A0A0L8AHA5"/>
<evidence type="ECO:0000313" key="1">
    <source>
        <dbReference type="EMBL" id="KOF01778.1"/>
    </source>
</evidence>
<dbReference type="NCBIfam" id="TIGR02453">
    <property type="entry name" value="TIGR02453 family protein"/>
    <property type="match status" value="1"/>
</dbReference>
<dbReference type="RefSeq" id="WP_053224685.1">
    <property type="nucleotide sequence ID" value="NZ_JSVA01000018.1"/>
</dbReference>
<gene>
    <name evidence="1" type="ORF">OB69_15650</name>
</gene>
<dbReference type="EMBL" id="JSVA01000018">
    <property type="protein sequence ID" value="KOF01778.1"/>
    <property type="molecule type" value="Genomic_DNA"/>
</dbReference>
<evidence type="ECO:0008006" key="3">
    <source>
        <dbReference type="Google" id="ProtNLM"/>
    </source>
</evidence>
<dbReference type="Proteomes" id="UP000036908">
    <property type="component" value="Unassembled WGS sequence"/>
</dbReference>
<protein>
    <recommendedName>
        <fullName evidence="3">TIGR02453 family protein</fullName>
    </recommendedName>
</protein>
<name>A0A0L8AHA5_9BACT</name>
<keyword evidence="2" id="KW-1185">Reference proteome</keyword>
<evidence type="ECO:0000313" key="2">
    <source>
        <dbReference type="Proteomes" id="UP000036908"/>
    </source>
</evidence>
<dbReference type="OrthoDB" id="9794241at2"/>
<comment type="caution">
    <text evidence="1">The sequence shown here is derived from an EMBL/GenBank/DDBJ whole genome shotgun (WGS) entry which is preliminary data.</text>
</comment>
<dbReference type="InterPro" id="IPR015996">
    <property type="entry name" value="UCP028451"/>
</dbReference>